<organism evidence="1">
    <name type="scientific">marine sediment metagenome</name>
    <dbReference type="NCBI Taxonomy" id="412755"/>
    <lineage>
        <taxon>unclassified sequences</taxon>
        <taxon>metagenomes</taxon>
        <taxon>ecological metagenomes</taxon>
    </lineage>
</organism>
<comment type="caution">
    <text evidence="1">The sequence shown here is derived from an EMBL/GenBank/DDBJ whole genome shotgun (WGS) entry which is preliminary data.</text>
</comment>
<evidence type="ECO:0000313" key="1">
    <source>
        <dbReference type="EMBL" id="KKK84774.1"/>
    </source>
</evidence>
<dbReference type="EMBL" id="LAZR01051620">
    <property type="protein sequence ID" value="KKK84774.1"/>
    <property type="molecule type" value="Genomic_DNA"/>
</dbReference>
<sequence>MAAQQGDVTLEQLRALWLRSQGLGGNLAVGVADSESRDAFSRVRVSNPDTLMEAKFHYDKDPQQWDELVAN</sequence>
<feature type="non-terminal residue" evidence="1">
    <location>
        <position position="71"/>
    </location>
</feature>
<protein>
    <submittedName>
        <fullName evidence="1">Uncharacterized protein</fullName>
    </submittedName>
</protein>
<name>A0A0F9B2D4_9ZZZZ</name>
<gene>
    <name evidence="1" type="ORF">LCGC14_2779960</name>
</gene>
<proteinExistence type="predicted"/>
<accession>A0A0F9B2D4</accession>
<reference evidence="1" key="1">
    <citation type="journal article" date="2015" name="Nature">
        <title>Complex archaea that bridge the gap between prokaryotes and eukaryotes.</title>
        <authorList>
            <person name="Spang A."/>
            <person name="Saw J.H."/>
            <person name="Jorgensen S.L."/>
            <person name="Zaremba-Niedzwiedzka K."/>
            <person name="Martijn J."/>
            <person name="Lind A.E."/>
            <person name="van Eijk R."/>
            <person name="Schleper C."/>
            <person name="Guy L."/>
            <person name="Ettema T.J."/>
        </authorList>
    </citation>
    <scope>NUCLEOTIDE SEQUENCE</scope>
</reference>
<dbReference type="AlphaFoldDB" id="A0A0F9B2D4"/>